<dbReference type="InterPro" id="IPR006680">
    <property type="entry name" value="Amidohydro-rel"/>
</dbReference>
<dbReference type="Pfam" id="PF04909">
    <property type="entry name" value="Amidohydro_2"/>
    <property type="match status" value="1"/>
</dbReference>
<dbReference type="PANTHER" id="PTHR43569:SF1">
    <property type="entry name" value="BLL3371 PROTEIN"/>
    <property type="match status" value="1"/>
</dbReference>
<dbReference type="AlphaFoldDB" id="A0A8J7UFQ2"/>
<proteinExistence type="inferred from homology"/>
<comment type="caution">
    <text evidence="3">The sequence shown here is derived from an EMBL/GenBank/DDBJ whole genome shotgun (WGS) entry which is preliminary data.</text>
</comment>
<dbReference type="Proteomes" id="UP000666240">
    <property type="component" value="Unassembled WGS sequence"/>
</dbReference>
<organism evidence="3 4">
    <name type="scientific">Tianweitania sediminis</name>
    <dbReference type="NCBI Taxonomy" id="1502156"/>
    <lineage>
        <taxon>Bacteria</taxon>
        <taxon>Pseudomonadati</taxon>
        <taxon>Pseudomonadota</taxon>
        <taxon>Alphaproteobacteria</taxon>
        <taxon>Hyphomicrobiales</taxon>
        <taxon>Phyllobacteriaceae</taxon>
        <taxon>Tianweitania</taxon>
    </lineage>
</organism>
<gene>
    <name evidence="3" type="ORF">J5Y06_01600</name>
</gene>
<evidence type="ECO:0000313" key="4">
    <source>
        <dbReference type="Proteomes" id="UP000666240"/>
    </source>
</evidence>
<dbReference type="GO" id="GO:0016787">
    <property type="term" value="F:hydrolase activity"/>
    <property type="evidence" value="ECO:0007669"/>
    <property type="project" value="InterPro"/>
</dbReference>
<sequence length="301" mass="33804">MRHMYSGPVIDPHHHLWDLSMGKHPWLLPSDPTVQALPGLEQIAHDYLPADYSRDASKHNVVATVHIEALWAGDPVGETRWLETLDKSNGVAVRYVGGASLGQENALSVIAEQASFDRVTGIRGILSWHPDPKKCFVTDPELGRNAAWRRDVAALQSHGLNLELMMYPYQAEIVREIASDLPGLQIIINHCGSPIDRDAEGMQRWRDGLKLIATCPNIAIKISNPGAYDHDWTLESVRDVALHCIDCFGTERSMFGTDYPVSRIQMSYDQIYDTFKAIAASFDLEEQAALFHDNAKRFYRL</sequence>
<accession>A0A8J7UFQ2</accession>
<evidence type="ECO:0000313" key="3">
    <source>
        <dbReference type="EMBL" id="MBP0437344.1"/>
    </source>
</evidence>
<evidence type="ECO:0000259" key="2">
    <source>
        <dbReference type="Pfam" id="PF04909"/>
    </source>
</evidence>
<dbReference type="SUPFAM" id="SSF51556">
    <property type="entry name" value="Metallo-dependent hydrolases"/>
    <property type="match status" value="1"/>
</dbReference>
<dbReference type="PANTHER" id="PTHR43569">
    <property type="entry name" value="AMIDOHYDROLASE"/>
    <property type="match status" value="1"/>
</dbReference>
<dbReference type="EMBL" id="JAGIYY010000001">
    <property type="protein sequence ID" value="MBP0437344.1"/>
    <property type="molecule type" value="Genomic_DNA"/>
</dbReference>
<evidence type="ECO:0000256" key="1">
    <source>
        <dbReference type="ARBA" id="ARBA00038310"/>
    </source>
</evidence>
<reference evidence="3" key="1">
    <citation type="submission" date="2021-03" db="EMBL/GenBank/DDBJ databases">
        <title>Genome sequencing and assembly of Tianweitania sediminis.</title>
        <authorList>
            <person name="Chhetri G."/>
        </authorList>
    </citation>
    <scope>NUCLEOTIDE SEQUENCE</scope>
    <source>
        <strain evidence="3">Z8</strain>
    </source>
</reference>
<comment type="similarity">
    <text evidence="1">Belongs to the metallo-dependent hydrolases superfamily.</text>
</comment>
<dbReference type="InterPro" id="IPR052350">
    <property type="entry name" value="Metallo-dep_Lactonases"/>
</dbReference>
<dbReference type="InterPro" id="IPR032466">
    <property type="entry name" value="Metal_Hydrolase"/>
</dbReference>
<feature type="domain" description="Amidohydrolase-related" evidence="2">
    <location>
        <begin position="10"/>
        <end position="301"/>
    </location>
</feature>
<keyword evidence="4" id="KW-1185">Reference proteome</keyword>
<name>A0A8J7UFQ2_9HYPH</name>
<protein>
    <submittedName>
        <fullName evidence="3">Amidohydrolase family protein</fullName>
    </submittedName>
</protein>
<dbReference type="Gene3D" id="3.20.20.140">
    <property type="entry name" value="Metal-dependent hydrolases"/>
    <property type="match status" value="1"/>
</dbReference>